<dbReference type="Pfam" id="PF00132">
    <property type="entry name" value="Hexapep"/>
    <property type="match status" value="1"/>
</dbReference>
<sequence length="189" mass="20646">MGLIKKIKGLLFIKARRLKYSWLSDLRPTGHRPDLISPVLFSGNGQIIIGENVQFGYQQSPLFYSHYSYLEAREKISRIEIGNNVVINNNFSAVSNSGIEIQDNCVIGVNVSIVDSDFHHLEAEKRNDTNPPAEPVIIGKNVFIGSNVTILKGVTIGNNSVIGSGSILSKSFPDNVIVAGNPAKVVRTL</sequence>
<dbReference type="RefSeq" id="WP_139001901.1">
    <property type="nucleotide sequence ID" value="NZ_BAABAV010000001.1"/>
</dbReference>
<gene>
    <name evidence="1" type="ORF">GCM10022257_02160</name>
</gene>
<evidence type="ECO:0000313" key="2">
    <source>
        <dbReference type="Proteomes" id="UP001500027"/>
    </source>
</evidence>
<dbReference type="CDD" id="cd04647">
    <property type="entry name" value="LbH_MAT_like"/>
    <property type="match status" value="1"/>
</dbReference>
<dbReference type="InterPro" id="IPR051159">
    <property type="entry name" value="Hexapeptide_acetyltransf"/>
</dbReference>
<reference evidence="2" key="1">
    <citation type="journal article" date="2019" name="Int. J. Syst. Evol. Microbiol.">
        <title>The Global Catalogue of Microorganisms (GCM) 10K type strain sequencing project: providing services to taxonomists for standard genome sequencing and annotation.</title>
        <authorList>
            <consortium name="The Broad Institute Genomics Platform"/>
            <consortium name="The Broad Institute Genome Sequencing Center for Infectious Disease"/>
            <person name="Wu L."/>
            <person name="Ma J."/>
        </authorList>
    </citation>
    <scope>NUCLEOTIDE SEQUENCE [LARGE SCALE GENOMIC DNA]</scope>
    <source>
        <strain evidence="2">JCM 17452</strain>
    </source>
</reference>
<dbReference type="InterPro" id="IPR011004">
    <property type="entry name" value="Trimer_LpxA-like_sf"/>
</dbReference>
<evidence type="ECO:0008006" key="3">
    <source>
        <dbReference type="Google" id="ProtNLM"/>
    </source>
</evidence>
<dbReference type="Proteomes" id="UP001500027">
    <property type="component" value="Unassembled WGS sequence"/>
</dbReference>
<protein>
    <recommendedName>
        <fullName evidence="3">Acyltransferase</fullName>
    </recommendedName>
</protein>
<dbReference type="Gene3D" id="2.160.10.10">
    <property type="entry name" value="Hexapeptide repeat proteins"/>
    <property type="match status" value="1"/>
</dbReference>
<keyword evidence="2" id="KW-1185">Reference proteome</keyword>
<dbReference type="SUPFAM" id="SSF51161">
    <property type="entry name" value="Trimeric LpxA-like enzymes"/>
    <property type="match status" value="1"/>
</dbReference>
<organism evidence="1 2">
    <name type="scientific">Hyunsoonleella aestuarii</name>
    <dbReference type="NCBI Taxonomy" id="912802"/>
    <lineage>
        <taxon>Bacteria</taxon>
        <taxon>Pseudomonadati</taxon>
        <taxon>Bacteroidota</taxon>
        <taxon>Flavobacteriia</taxon>
        <taxon>Flavobacteriales</taxon>
        <taxon>Flavobacteriaceae</taxon>
    </lineage>
</organism>
<evidence type="ECO:0000313" key="1">
    <source>
        <dbReference type="EMBL" id="GAA4268115.1"/>
    </source>
</evidence>
<proteinExistence type="predicted"/>
<accession>A0ABP8E7A0</accession>
<name>A0ABP8E7A0_9FLAO</name>
<dbReference type="EMBL" id="BAABAV010000001">
    <property type="protein sequence ID" value="GAA4268115.1"/>
    <property type="molecule type" value="Genomic_DNA"/>
</dbReference>
<dbReference type="PANTHER" id="PTHR23416">
    <property type="entry name" value="SIALIC ACID SYNTHASE-RELATED"/>
    <property type="match status" value="1"/>
</dbReference>
<dbReference type="InterPro" id="IPR001451">
    <property type="entry name" value="Hexapep"/>
</dbReference>
<comment type="caution">
    <text evidence="1">The sequence shown here is derived from an EMBL/GenBank/DDBJ whole genome shotgun (WGS) entry which is preliminary data.</text>
</comment>